<protein>
    <submittedName>
        <fullName evidence="2">Uncharacterized protein</fullName>
    </submittedName>
</protein>
<evidence type="ECO:0000313" key="3">
    <source>
        <dbReference type="Proteomes" id="UP000823561"/>
    </source>
</evidence>
<dbReference type="AlphaFoldDB" id="A0AAV6FZ14"/>
<feature type="region of interest" description="Disordered" evidence="1">
    <location>
        <begin position="1"/>
        <end position="20"/>
    </location>
</feature>
<name>A0AAV6FZ14_9TELE</name>
<evidence type="ECO:0000313" key="2">
    <source>
        <dbReference type="EMBL" id="KAG5268083.1"/>
    </source>
</evidence>
<gene>
    <name evidence="2" type="ORF">AALO_G00208040</name>
</gene>
<dbReference type="EMBL" id="JADWDJ010000016">
    <property type="protein sequence ID" value="KAG5268083.1"/>
    <property type="molecule type" value="Genomic_DNA"/>
</dbReference>
<reference evidence="2" key="1">
    <citation type="submission" date="2020-10" db="EMBL/GenBank/DDBJ databases">
        <title>Chromosome-scale genome assembly of the Allis shad, Alosa alosa.</title>
        <authorList>
            <person name="Margot Z."/>
            <person name="Christophe K."/>
            <person name="Cabau C."/>
            <person name="Louis A."/>
            <person name="Berthelot C."/>
            <person name="Parey E."/>
            <person name="Roest Crollius H."/>
            <person name="Montfort J."/>
            <person name="Robinson-Rechavi M."/>
            <person name="Bucao C."/>
            <person name="Bouchez O."/>
            <person name="Gislard M."/>
            <person name="Lluch J."/>
            <person name="Milhes M."/>
            <person name="Lampietro C."/>
            <person name="Lopez Roques C."/>
            <person name="Donnadieu C."/>
            <person name="Braasch I."/>
            <person name="Desvignes T."/>
            <person name="Postlethwait J."/>
            <person name="Bobe J."/>
            <person name="Guiguen Y."/>
        </authorList>
    </citation>
    <scope>NUCLEOTIDE SEQUENCE</scope>
    <source>
        <strain evidence="2">M-15738</strain>
        <tissue evidence="2">Blood</tissue>
    </source>
</reference>
<comment type="caution">
    <text evidence="2">The sequence shown here is derived from an EMBL/GenBank/DDBJ whole genome shotgun (WGS) entry which is preliminary data.</text>
</comment>
<keyword evidence="3" id="KW-1185">Reference proteome</keyword>
<accession>A0AAV6FZ14</accession>
<organism evidence="2 3">
    <name type="scientific">Alosa alosa</name>
    <name type="common">allis shad</name>
    <dbReference type="NCBI Taxonomy" id="278164"/>
    <lineage>
        <taxon>Eukaryota</taxon>
        <taxon>Metazoa</taxon>
        <taxon>Chordata</taxon>
        <taxon>Craniata</taxon>
        <taxon>Vertebrata</taxon>
        <taxon>Euteleostomi</taxon>
        <taxon>Actinopterygii</taxon>
        <taxon>Neopterygii</taxon>
        <taxon>Teleostei</taxon>
        <taxon>Clupei</taxon>
        <taxon>Clupeiformes</taxon>
        <taxon>Clupeoidei</taxon>
        <taxon>Clupeidae</taxon>
        <taxon>Alosa</taxon>
    </lineage>
</organism>
<evidence type="ECO:0000256" key="1">
    <source>
        <dbReference type="SAM" id="MobiDB-lite"/>
    </source>
</evidence>
<sequence>MKMPPAQVQKKHGEKALPFRTPSARVIQQHGGIDAFALERLLWLPSRDARLVFDPPRPLLECNLHPQSPRKSHDPAVT</sequence>
<dbReference type="Proteomes" id="UP000823561">
    <property type="component" value="Chromosome 16"/>
</dbReference>
<proteinExistence type="predicted"/>